<gene>
    <name evidence="1" type="ORF">EHYA_00880</name>
</gene>
<evidence type="ECO:0000313" key="2">
    <source>
        <dbReference type="Proteomes" id="UP000286931"/>
    </source>
</evidence>
<comment type="caution">
    <text evidence="1">The sequence shown here is derived from an EMBL/GenBank/DDBJ whole genome shotgun (WGS) entry which is preliminary data.</text>
</comment>
<dbReference type="EMBL" id="BIFH01000013">
    <property type="protein sequence ID" value="GCD93237.1"/>
    <property type="molecule type" value="Genomic_DNA"/>
</dbReference>
<name>A0A401YF89_9ACTN</name>
<protein>
    <submittedName>
        <fullName evidence="1">Uncharacterized protein</fullName>
    </submittedName>
</protein>
<sequence>MAEGYTTVVRGERVELPNTLGKIRAALPEDRRAAFDEEMYSIPLDQIQARALLGWALPPEADAEDDEAAARARAGERFGFFDHEGKPRDLGD</sequence>
<proteinExistence type="predicted"/>
<accession>A0A401YF89</accession>
<dbReference type="Proteomes" id="UP000286931">
    <property type="component" value="Unassembled WGS sequence"/>
</dbReference>
<keyword evidence="2" id="KW-1185">Reference proteome</keyword>
<organism evidence="1 2">
    <name type="scientific">Embleya hyalina</name>
    <dbReference type="NCBI Taxonomy" id="516124"/>
    <lineage>
        <taxon>Bacteria</taxon>
        <taxon>Bacillati</taxon>
        <taxon>Actinomycetota</taxon>
        <taxon>Actinomycetes</taxon>
        <taxon>Kitasatosporales</taxon>
        <taxon>Streptomycetaceae</taxon>
        <taxon>Embleya</taxon>
    </lineage>
</organism>
<dbReference type="RefSeq" id="WP_126635577.1">
    <property type="nucleotide sequence ID" value="NZ_BIFH01000013.1"/>
</dbReference>
<reference evidence="1 2" key="1">
    <citation type="submission" date="2018-12" db="EMBL/GenBank/DDBJ databases">
        <title>Draft genome sequence of Embleya hyalina NBRC 13850T.</title>
        <authorList>
            <person name="Komaki H."/>
            <person name="Hosoyama A."/>
            <person name="Kimura A."/>
            <person name="Ichikawa N."/>
            <person name="Tamura T."/>
        </authorList>
    </citation>
    <scope>NUCLEOTIDE SEQUENCE [LARGE SCALE GENOMIC DNA]</scope>
    <source>
        <strain evidence="1 2">NBRC 13850</strain>
    </source>
</reference>
<evidence type="ECO:0000313" key="1">
    <source>
        <dbReference type="EMBL" id="GCD93237.1"/>
    </source>
</evidence>
<dbReference type="OrthoDB" id="4284332at2"/>
<dbReference type="AlphaFoldDB" id="A0A401YF89"/>